<gene>
    <name evidence="1" type="ORF">SAMN02745206_00285</name>
</gene>
<organism evidence="1 2">
    <name type="scientific">Desulfacinum infernum DSM 9756</name>
    <dbReference type="NCBI Taxonomy" id="1121391"/>
    <lineage>
        <taxon>Bacteria</taxon>
        <taxon>Pseudomonadati</taxon>
        <taxon>Thermodesulfobacteriota</taxon>
        <taxon>Syntrophobacteria</taxon>
        <taxon>Syntrophobacterales</taxon>
        <taxon>Syntrophobacteraceae</taxon>
        <taxon>Desulfacinum</taxon>
    </lineage>
</organism>
<dbReference type="GO" id="GO:0005524">
    <property type="term" value="F:ATP binding"/>
    <property type="evidence" value="ECO:0007669"/>
    <property type="project" value="UniProtKB-ARBA"/>
</dbReference>
<dbReference type="Gene3D" id="3.40.50.10330">
    <property type="entry name" value="Probable inorganic polyphosphate/atp-NAD kinase, domain 1"/>
    <property type="match status" value="1"/>
</dbReference>
<dbReference type="PANTHER" id="PTHR40697">
    <property type="entry name" value="ACETOIN CATABOLISM PROTEIN X"/>
    <property type="match status" value="1"/>
</dbReference>
<dbReference type="OrthoDB" id="4292700at2"/>
<dbReference type="SUPFAM" id="SSF111331">
    <property type="entry name" value="NAD kinase/diacylglycerol kinase-like"/>
    <property type="match status" value="1"/>
</dbReference>
<dbReference type="InterPro" id="IPR011391">
    <property type="entry name" value="AcoX_kinase"/>
</dbReference>
<accession>A0A1M4THR6</accession>
<dbReference type="EMBL" id="FQVB01000004">
    <property type="protein sequence ID" value="SHE43986.1"/>
    <property type="molecule type" value="Genomic_DNA"/>
</dbReference>
<name>A0A1M4THR6_9BACT</name>
<proteinExistence type="predicted"/>
<dbReference type="GO" id="GO:0051287">
    <property type="term" value="F:NAD binding"/>
    <property type="evidence" value="ECO:0007669"/>
    <property type="project" value="UniProtKB-ARBA"/>
</dbReference>
<dbReference type="InterPro" id="IPR002504">
    <property type="entry name" value="NADK"/>
</dbReference>
<dbReference type="GO" id="GO:0003951">
    <property type="term" value="F:NAD+ kinase activity"/>
    <property type="evidence" value="ECO:0007669"/>
    <property type="project" value="InterPro"/>
</dbReference>
<dbReference type="Proteomes" id="UP000184076">
    <property type="component" value="Unassembled WGS sequence"/>
</dbReference>
<protein>
    <submittedName>
        <fullName evidence="1">Predicted polyphosphate-or ATP-dependent NAD kinase</fullName>
    </submittedName>
</protein>
<sequence>MAAVGIVANPVSGKDIRRLVAHGSVFDNQEKVRIVRRILKGLEATGTEQVFYMPDSYAIVGRALRGCAVSMDVTPVPMTLTDSQDDSTTAAAWMEANGVGCIVVLGGDGTCRAVVKGTRRIPLLPISTGTNNVFPSFMEATIAGLTAGLAARRSHQAEDLGYRSCCLEILSGDTVLDVALVDVAVHEGSFIGARAVWDVDKLSQIFLSRCRPESIGLSAVGGQLLTIEPQDPVGLHILLGNGSKRVSAAIAPGLFRQVPIASYETMSPLKAYPVLSDRCVLALDGEREVEVTPSRPVRVRLSIQGPVVVDAAKVMRRAQKDGVFVSTH</sequence>
<evidence type="ECO:0000313" key="1">
    <source>
        <dbReference type="EMBL" id="SHE43986.1"/>
    </source>
</evidence>
<keyword evidence="1" id="KW-0418">Kinase</keyword>
<dbReference type="InterPro" id="IPR016064">
    <property type="entry name" value="NAD/diacylglycerol_kinase_sf"/>
</dbReference>
<dbReference type="InterPro" id="IPR039065">
    <property type="entry name" value="AcoX-like"/>
</dbReference>
<dbReference type="InterPro" id="IPR017438">
    <property type="entry name" value="ATP-NAD_kinase_N"/>
</dbReference>
<dbReference type="PANTHER" id="PTHR40697:SF3">
    <property type="entry name" value="ACETOIN CATABOLISM PROTEIN X"/>
    <property type="match status" value="1"/>
</dbReference>
<evidence type="ECO:0000313" key="2">
    <source>
        <dbReference type="Proteomes" id="UP000184076"/>
    </source>
</evidence>
<reference evidence="2" key="1">
    <citation type="submission" date="2016-11" db="EMBL/GenBank/DDBJ databases">
        <authorList>
            <person name="Varghese N."/>
            <person name="Submissions S."/>
        </authorList>
    </citation>
    <scope>NUCLEOTIDE SEQUENCE [LARGE SCALE GENOMIC DNA]</scope>
    <source>
        <strain evidence="2">DSM 9756</strain>
    </source>
</reference>
<keyword evidence="1" id="KW-0808">Transferase</keyword>
<keyword evidence="2" id="KW-1185">Reference proteome</keyword>
<dbReference type="STRING" id="1121391.SAMN02745206_00285"/>
<dbReference type="Pfam" id="PF01513">
    <property type="entry name" value="NAD_kinase"/>
    <property type="match status" value="1"/>
</dbReference>
<dbReference type="PIRSF" id="PIRSF018567">
    <property type="entry name" value="AcoX"/>
    <property type="match status" value="1"/>
</dbReference>
<dbReference type="AlphaFoldDB" id="A0A1M4THR6"/>
<dbReference type="GO" id="GO:0006741">
    <property type="term" value="P:NADP+ biosynthetic process"/>
    <property type="evidence" value="ECO:0007669"/>
    <property type="project" value="InterPro"/>
</dbReference>